<dbReference type="PANTHER" id="PTHR37806:SF1">
    <property type="entry name" value="PEPTIDASE C39-LIKE DOMAIN-CONTAINING PROTEIN"/>
    <property type="match status" value="1"/>
</dbReference>
<dbReference type="STRING" id="574376.BAMA_07250"/>
<accession>A0A073JV89</accession>
<dbReference type="InterPro" id="IPR039563">
    <property type="entry name" value="Peptidase_C39_single_dom"/>
</dbReference>
<evidence type="ECO:0000259" key="1">
    <source>
        <dbReference type="Pfam" id="PF13529"/>
    </source>
</evidence>
<dbReference type="PANTHER" id="PTHR37806">
    <property type="entry name" value="LMO0724 PROTEIN"/>
    <property type="match status" value="1"/>
</dbReference>
<organism evidence="2 3">
    <name type="scientific">Bacillus manliponensis</name>
    <dbReference type="NCBI Taxonomy" id="574376"/>
    <lineage>
        <taxon>Bacteria</taxon>
        <taxon>Bacillati</taxon>
        <taxon>Bacillota</taxon>
        <taxon>Bacilli</taxon>
        <taxon>Bacillales</taxon>
        <taxon>Bacillaceae</taxon>
        <taxon>Bacillus</taxon>
        <taxon>Bacillus cereus group</taxon>
    </lineage>
</organism>
<dbReference type="AlphaFoldDB" id="A0A073JV89"/>
<protein>
    <recommendedName>
        <fullName evidence="1">Peptidase C39-like domain-containing protein</fullName>
    </recommendedName>
</protein>
<dbReference type="Pfam" id="PF13529">
    <property type="entry name" value="Peptidase_C39_2"/>
    <property type="match status" value="1"/>
</dbReference>
<dbReference type="OrthoDB" id="1164310at2"/>
<evidence type="ECO:0000313" key="2">
    <source>
        <dbReference type="EMBL" id="KEK18152.1"/>
    </source>
</evidence>
<dbReference type="InterPro" id="IPR039564">
    <property type="entry name" value="Peptidase_C39-like"/>
</dbReference>
<dbReference type="Gene3D" id="3.90.70.10">
    <property type="entry name" value="Cysteine proteinases"/>
    <property type="match status" value="1"/>
</dbReference>
<name>A0A073JV89_9BACI</name>
<feature type="domain" description="Peptidase C39-like" evidence="1">
    <location>
        <begin position="59"/>
        <end position="218"/>
    </location>
</feature>
<dbReference type="PROSITE" id="PS51257">
    <property type="entry name" value="PROKAR_LIPOPROTEIN"/>
    <property type="match status" value="1"/>
</dbReference>
<evidence type="ECO:0000313" key="3">
    <source>
        <dbReference type="Proteomes" id="UP000027822"/>
    </source>
</evidence>
<dbReference type="CDD" id="cd02549">
    <property type="entry name" value="Peptidase_C39A"/>
    <property type="match status" value="1"/>
</dbReference>
<comment type="caution">
    <text evidence="2">The sequence shown here is derived from an EMBL/GenBank/DDBJ whole genome shotgun (WGS) entry which is preliminary data.</text>
</comment>
<dbReference type="EMBL" id="JOTN01000017">
    <property type="protein sequence ID" value="KEK18152.1"/>
    <property type="molecule type" value="Genomic_DNA"/>
</dbReference>
<proteinExistence type="predicted"/>
<dbReference type="InterPro" id="IPR016997">
    <property type="entry name" value="UCP032442"/>
</dbReference>
<dbReference type="eggNOG" id="COG4990">
    <property type="taxonomic scope" value="Bacteria"/>
</dbReference>
<reference evidence="2 3" key="1">
    <citation type="submission" date="2014-06" db="EMBL/GenBank/DDBJ databases">
        <title>Draft genome sequence of Bacillus manliponensis JCM 15802 (MCCC 1A00708).</title>
        <authorList>
            <person name="Lai Q."/>
            <person name="Liu Y."/>
            <person name="Shao Z."/>
        </authorList>
    </citation>
    <scope>NUCLEOTIDE SEQUENCE [LARGE SCALE GENOMIC DNA]</scope>
    <source>
        <strain evidence="2 3">JCM 15802</strain>
    </source>
</reference>
<dbReference type="Proteomes" id="UP000027822">
    <property type="component" value="Unassembled WGS sequence"/>
</dbReference>
<sequence length="248" mass="28010">MLRKLKYICILGFGITIGVACSNDVMDVIEKGKNKFFQTTQELRVDLTYEMKGNAMIENVPFIQQYPELPRGCEVTSLAMMLQYEGAQVDKMQLANEIARVPFYENGLHGNPHEGFVGNMYEKAERGYGVYNEPIFQLAEKYAPGQAVNLTGRDIEDVYKVVSSGSPVWIISNTTFQPLGEESFQTWQTNAGELRITYYEHSAVVIGYDENFVYVNDPLAANPRKGIQRDKFEAAWEQMGSQAIAILD</sequence>
<dbReference type="PIRSF" id="PIRSF032442">
    <property type="entry name" value="UCP032442"/>
    <property type="match status" value="1"/>
</dbReference>
<dbReference type="RefSeq" id="WP_034641817.1">
    <property type="nucleotide sequence ID" value="NZ_CBCSJC010000025.1"/>
</dbReference>
<gene>
    <name evidence="2" type="ORF">BAMA_07250</name>
</gene>
<keyword evidence="3" id="KW-1185">Reference proteome</keyword>